<dbReference type="Proteomes" id="UP000816034">
    <property type="component" value="Unassembled WGS sequence"/>
</dbReference>
<keyword evidence="3" id="KW-1185">Reference proteome</keyword>
<dbReference type="RefSeq" id="XP_044544284.1">
    <property type="nucleotide sequence ID" value="XM_044685623.1"/>
</dbReference>
<sequence>MYSHTQPESFSMIPPPQQQQPQPQPLVQGPPMPSNNYHPAALVQPPQSMIQQSPNPIMMTNPMVPPSQPMTMVQQQPIQGVVPMNSGVQYPIQPQPNTPTLTPSESFRKPLPNVVVQTPPVMTTGSPQSMMMVPQQQQPPLMIPSMTTTSTQPMMIMTSSSTLPPGKIISETDLIQDSVKNKRFADGSTILIWLGQKLIDLLFFKMGDLVMVNLVRRREIKEMILGNRRLKYKTGGNLKMFMLAVVDKLLNLFTLNLWTICGQSHEFFLSQIDARIYWGKPIKIPKKRKNLGSDLQDHFLVWEPECERNGQAGLGTIKIYSVYLGVVNELIYCVLKWANTLCFGLMQPFIDSWYYPKYFSKIQMGPGRFCVVHPQMIPAINEHAKKSKLKKQPLPPFPTGDQTFFTPYPMFACPQHRMEHTLQEMQLRFDVSGGKFCKLLTYHLTERLLAVGTCGLFVLFGFNELYQHSFRNKFIRFDIKKYEGNGGQNVMIPMQVMNHHPNNGSSFMMTTTTTVVQQV</sequence>
<gene>
    <name evidence="2" type="ORF">C9374_010114</name>
</gene>
<feature type="compositionally biased region" description="Pro residues" evidence="1">
    <location>
        <begin position="13"/>
        <end position="33"/>
    </location>
</feature>
<name>A0AA88KDY3_NAELO</name>
<organism evidence="2 3">
    <name type="scientific">Naegleria lovaniensis</name>
    <name type="common">Amoeba</name>
    <dbReference type="NCBI Taxonomy" id="51637"/>
    <lineage>
        <taxon>Eukaryota</taxon>
        <taxon>Discoba</taxon>
        <taxon>Heterolobosea</taxon>
        <taxon>Tetramitia</taxon>
        <taxon>Eutetramitia</taxon>
        <taxon>Vahlkampfiidae</taxon>
        <taxon>Naegleria</taxon>
    </lineage>
</organism>
<protein>
    <submittedName>
        <fullName evidence="2">Uncharacterized protein</fullName>
    </submittedName>
</protein>
<evidence type="ECO:0000256" key="1">
    <source>
        <dbReference type="SAM" id="MobiDB-lite"/>
    </source>
</evidence>
<evidence type="ECO:0000313" key="2">
    <source>
        <dbReference type="EMBL" id="KAG2375110.1"/>
    </source>
</evidence>
<dbReference type="AlphaFoldDB" id="A0AA88KDY3"/>
<feature type="region of interest" description="Disordered" evidence="1">
    <location>
        <begin position="1"/>
        <end position="41"/>
    </location>
</feature>
<comment type="caution">
    <text evidence="2">The sequence shown here is derived from an EMBL/GenBank/DDBJ whole genome shotgun (WGS) entry which is preliminary data.</text>
</comment>
<proteinExistence type="predicted"/>
<accession>A0AA88KDY3</accession>
<dbReference type="EMBL" id="PYSW02000040">
    <property type="protein sequence ID" value="KAG2375110.1"/>
    <property type="molecule type" value="Genomic_DNA"/>
</dbReference>
<evidence type="ECO:0000313" key="3">
    <source>
        <dbReference type="Proteomes" id="UP000816034"/>
    </source>
</evidence>
<reference evidence="2 3" key="1">
    <citation type="journal article" date="2018" name="BMC Genomics">
        <title>The genome of Naegleria lovaniensis, the basis for a comparative approach to unravel pathogenicity factors of the human pathogenic amoeba N. fowleri.</title>
        <authorList>
            <person name="Liechti N."/>
            <person name="Schurch N."/>
            <person name="Bruggmann R."/>
            <person name="Wittwer M."/>
        </authorList>
    </citation>
    <scope>NUCLEOTIDE SEQUENCE [LARGE SCALE GENOMIC DNA]</scope>
    <source>
        <strain evidence="2 3">ATCC 30569</strain>
    </source>
</reference>
<dbReference type="GeneID" id="68102568"/>